<gene>
    <name evidence="2" type="ORF">QVD17_12611</name>
</gene>
<evidence type="ECO:0000313" key="3">
    <source>
        <dbReference type="Proteomes" id="UP001229421"/>
    </source>
</evidence>
<feature type="compositionally biased region" description="Basic and acidic residues" evidence="1">
    <location>
        <begin position="81"/>
        <end position="96"/>
    </location>
</feature>
<dbReference type="AlphaFoldDB" id="A0AAD8KZQ0"/>
<feature type="region of interest" description="Disordered" evidence="1">
    <location>
        <begin position="34"/>
        <end position="143"/>
    </location>
</feature>
<dbReference type="EMBL" id="JAUHHV010000003">
    <property type="protein sequence ID" value="KAK1430101.1"/>
    <property type="molecule type" value="Genomic_DNA"/>
</dbReference>
<name>A0AAD8KZQ0_TARER</name>
<evidence type="ECO:0000256" key="1">
    <source>
        <dbReference type="SAM" id="MobiDB-lite"/>
    </source>
</evidence>
<evidence type="ECO:0000313" key="2">
    <source>
        <dbReference type="EMBL" id="KAK1430101.1"/>
    </source>
</evidence>
<dbReference type="Proteomes" id="UP001229421">
    <property type="component" value="Unassembled WGS sequence"/>
</dbReference>
<feature type="compositionally biased region" description="Acidic residues" evidence="1">
    <location>
        <begin position="118"/>
        <end position="127"/>
    </location>
</feature>
<sequence length="143" mass="16693">MMWFMGYSNTQNIISEWKHKYLPLMWGKARVHNPTARKQSSLLEHSKSNKGEKTGSTRKQKNQEINKPEDIEAQQYVFKGQKRDEEGYDMKQKFSQHDQGMSDTLFDGSDGKGCNNDDKDDNDDDNENREHDHTCNFDVGKKD</sequence>
<feature type="compositionally biased region" description="Basic and acidic residues" evidence="1">
    <location>
        <begin position="128"/>
        <end position="143"/>
    </location>
</feature>
<feature type="compositionally biased region" description="Basic and acidic residues" evidence="1">
    <location>
        <begin position="44"/>
        <end position="70"/>
    </location>
</feature>
<proteinExistence type="predicted"/>
<reference evidence="2" key="1">
    <citation type="journal article" date="2023" name="bioRxiv">
        <title>Improved chromosome-level genome assembly for marigold (Tagetes erecta).</title>
        <authorList>
            <person name="Jiang F."/>
            <person name="Yuan L."/>
            <person name="Wang S."/>
            <person name="Wang H."/>
            <person name="Xu D."/>
            <person name="Wang A."/>
            <person name="Fan W."/>
        </authorList>
    </citation>
    <scope>NUCLEOTIDE SEQUENCE</scope>
    <source>
        <strain evidence="2">WSJ</strain>
        <tissue evidence="2">Leaf</tissue>
    </source>
</reference>
<protein>
    <submittedName>
        <fullName evidence="2">Uncharacterized protein</fullName>
    </submittedName>
</protein>
<accession>A0AAD8KZQ0</accession>
<keyword evidence="3" id="KW-1185">Reference proteome</keyword>
<comment type="caution">
    <text evidence="2">The sequence shown here is derived from an EMBL/GenBank/DDBJ whole genome shotgun (WGS) entry which is preliminary data.</text>
</comment>
<organism evidence="2 3">
    <name type="scientific">Tagetes erecta</name>
    <name type="common">African marigold</name>
    <dbReference type="NCBI Taxonomy" id="13708"/>
    <lineage>
        <taxon>Eukaryota</taxon>
        <taxon>Viridiplantae</taxon>
        <taxon>Streptophyta</taxon>
        <taxon>Embryophyta</taxon>
        <taxon>Tracheophyta</taxon>
        <taxon>Spermatophyta</taxon>
        <taxon>Magnoliopsida</taxon>
        <taxon>eudicotyledons</taxon>
        <taxon>Gunneridae</taxon>
        <taxon>Pentapetalae</taxon>
        <taxon>asterids</taxon>
        <taxon>campanulids</taxon>
        <taxon>Asterales</taxon>
        <taxon>Asteraceae</taxon>
        <taxon>Asteroideae</taxon>
        <taxon>Heliantheae alliance</taxon>
        <taxon>Tageteae</taxon>
        <taxon>Tagetes</taxon>
    </lineage>
</organism>